<dbReference type="AlphaFoldDB" id="A0A4S2KDM3"/>
<name>A0A4S2KDM3_9HYME</name>
<dbReference type="Proteomes" id="UP000310200">
    <property type="component" value="Unassembled WGS sequence"/>
</dbReference>
<evidence type="ECO:0000313" key="1">
    <source>
        <dbReference type="EMBL" id="TGZ46936.1"/>
    </source>
</evidence>
<protein>
    <submittedName>
        <fullName evidence="1">Uncharacterized protein</fullName>
    </submittedName>
</protein>
<reference evidence="1 2" key="1">
    <citation type="journal article" date="2019" name="Philos. Trans. R. Soc. Lond., B, Biol. Sci.">
        <title>Ant behaviour and brain gene expression of defending hosts depend on the ecological success of the intruding social parasite.</title>
        <authorList>
            <person name="Kaur R."/>
            <person name="Stoldt M."/>
            <person name="Jongepier E."/>
            <person name="Feldmeyer B."/>
            <person name="Menzel F."/>
            <person name="Bornberg-Bauer E."/>
            <person name="Foitzik S."/>
        </authorList>
    </citation>
    <scope>NUCLEOTIDE SEQUENCE [LARGE SCALE GENOMIC DNA]</scope>
    <source>
        <tissue evidence="1">Whole body</tissue>
    </source>
</reference>
<comment type="caution">
    <text evidence="1">The sequence shown here is derived from an EMBL/GenBank/DDBJ whole genome shotgun (WGS) entry which is preliminary data.</text>
</comment>
<proteinExistence type="predicted"/>
<sequence>MTSSRLGAGPSSTTATYLVRAAVSFGLNQSSQRRILQQVHLSFDLLKPKVELHQGTCFLGQLFGNVVLLEVLRQQSLVRLLADDSVIHVEEQSDPTLQVLLHPIDVVVLVLVPRHPQVIVEETQAIHAMCRADYVQAVVRLLDGGVELDQRDLVLLGQVYVVLDGRDLHQGVQHGVVHPQDLHLDDGRIADTVILARDARYLPQRLPADRLDDELHVADPFRTDVRGGHYFPTRRQDVGVLLQPLGEGLVVEGVHVSEMMDVAFNCFHLPRYLHSISTSKPEAYQIFEEKVGDVEAIYSAICIVDNKLCQNNISVGDTNEPTIINVLTYLNTYSGINNEHDSKPDKTLCAKHIRMNLI</sequence>
<dbReference type="EMBL" id="QBLH01002793">
    <property type="protein sequence ID" value="TGZ46936.1"/>
    <property type="molecule type" value="Genomic_DNA"/>
</dbReference>
<evidence type="ECO:0000313" key="2">
    <source>
        <dbReference type="Proteomes" id="UP000310200"/>
    </source>
</evidence>
<gene>
    <name evidence="1" type="ORF">DBV15_04095</name>
</gene>
<organism evidence="1 2">
    <name type="scientific">Temnothorax longispinosus</name>
    <dbReference type="NCBI Taxonomy" id="300112"/>
    <lineage>
        <taxon>Eukaryota</taxon>
        <taxon>Metazoa</taxon>
        <taxon>Ecdysozoa</taxon>
        <taxon>Arthropoda</taxon>
        <taxon>Hexapoda</taxon>
        <taxon>Insecta</taxon>
        <taxon>Pterygota</taxon>
        <taxon>Neoptera</taxon>
        <taxon>Endopterygota</taxon>
        <taxon>Hymenoptera</taxon>
        <taxon>Apocrita</taxon>
        <taxon>Aculeata</taxon>
        <taxon>Formicoidea</taxon>
        <taxon>Formicidae</taxon>
        <taxon>Myrmicinae</taxon>
        <taxon>Temnothorax</taxon>
    </lineage>
</organism>
<accession>A0A4S2KDM3</accession>
<keyword evidence="2" id="KW-1185">Reference proteome</keyword>